<dbReference type="HOGENOM" id="CLU_1064042_0_0_2"/>
<evidence type="ECO:0000313" key="7">
    <source>
        <dbReference type="Proteomes" id="UP000030710"/>
    </source>
</evidence>
<dbReference type="PANTHER" id="PTHR15162:SF7">
    <property type="entry name" value="SUCCINYLGLUTAMATE DESUCCINYLASE"/>
    <property type="match status" value="1"/>
</dbReference>
<gene>
    <name evidence="6" type="ORF">J07HQW2_02654</name>
</gene>
<proteinExistence type="predicted"/>
<dbReference type="AlphaFoldDB" id="U1NH34"/>
<evidence type="ECO:0000256" key="3">
    <source>
        <dbReference type="ARBA" id="ARBA00022801"/>
    </source>
</evidence>
<dbReference type="GO" id="GO:0046872">
    <property type="term" value="F:metal ion binding"/>
    <property type="evidence" value="ECO:0007669"/>
    <property type="project" value="UniProtKB-KW"/>
</dbReference>
<accession>U1NH34</accession>
<evidence type="ECO:0000256" key="1">
    <source>
        <dbReference type="ARBA" id="ARBA00001947"/>
    </source>
</evidence>
<sequence>MRVHTLGPEDGDKTPTVAVVGGVHGDEPCGVRAVERFCSGNITNSVQRRVKFIIANERALERNVRYTEADLNRLFPGDPESEIYEERLASDLYQEIKDCVTLGFHSTVSFDQPFGTLANLTAQKATIMQALPLDHAADFSGYVTGRSVNLSGFVNVEAGYQGSEAAAENAYRCLIAYLRVMNVLPEEAEVTPTTHYQVQDAIEKTPGERYRVHANNFEQVASGIEYATTEAGKSLIADSEFYPVLMSADGHDTLLGYAAERTGEIDVAVTE</sequence>
<keyword evidence="2" id="KW-0479">Metal-binding</keyword>
<keyword evidence="4" id="KW-0862">Zinc</keyword>
<feature type="domain" description="Succinylglutamate desuccinylase/Aspartoacylase catalytic" evidence="5">
    <location>
        <begin position="14"/>
        <end position="96"/>
    </location>
</feature>
<dbReference type="GO" id="GO:0005829">
    <property type="term" value="C:cytosol"/>
    <property type="evidence" value="ECO:0007669"/>
    <property type="project" value="TreeGrafter"/>
</dbReference>
<protein>
    <submittedName>
        <fullName evidence="6">Succinylglutamate desuccinylase</fullName>
    </submittedName>
</protein>
<dbReference type="InterPro" id="IPR055438">
    <property type="entry name" value="AstE_AspA_cat"/>
</dbReference>
<evidence type="ECO:0000313" key="6">
    <source>
        <dbReference type="EMBL" id="ERG96183.1"/>
    </source>
</evidence>
<dbReference type="Proteomes" id="UP000030710">
    <property type="component" value="Unassembled WGS sequence"/>
</dbReference>
<dbReference type="Pfam" id="PF24827">
    <property type="entry name" value="AstE_AspA_cat"/>
    <property type="match status" value="1"/>
</dbReference>
<name>U1NH34_9EURY</name>
<evidence type="ECO:0000256" key="2">
    <source>
        <dbReference type="ARBA" id="ARBA00022723"/>
    </source>
</evidence>
<dbReference type="eggNOG" id="arCOG02888">
    <property type="taxonomic scope" value="Archaea"/>
</dbReference>
<dbReference type="InterPro" id="IPR050178">
    <property type="entry name" value="AspA/AstE_fam"/>
</dbReference>
<dbReference type="STRING" id="1238425.J07HQW2_02654"/>
<dbReference type="RefSeq" id="WP_021055651.1">
    <property type="nucleotide sequence ID" value="NZ_KE356561.1"/>
</dbReference>
<dbReference type="SUPFAM" id="SSF53187">
    <property type="entry name" value="Zn-dependent exopeptidases"/>
    <property type="match status" value="1"/>
</dbReference>
<comment type="cofactor">
    <cofactor evidence="1">
        <name>Zn(2+)</name>
        <dbReference type="ChEBI" id="CHEBI:29105"/>
    </cofactor>
</comment>
<dbReference type="GO" id="GO:0016788">
    <property type="term" value="F:hydrolase activity, acting on ester bonds"/>
    <property type="evidence" value="ECO:0007669"/>
    <property type="project" value="InterPro"/>
</dbReference>
<dbReference type="Gene3D" id="3.40.630.10">
    <property type="entry name" value="Zn peptidases"/>
    <property type="match status" value="1"/>
</dbReference>
<dbReference type="EMBL" id="KE356561">
    <property type="protein sequence ID" value="ERG96183.1"/>
    <property type="molecule type" value="Genomic_DNA"/>
</dbReference>
<evidence type="ECO:0000256" key="4">
    <source>
        <dbReference type="ARBA" id="ARBA00022833"/>
    </source>
</evidence>
<evidence type="ECO:0000259" key="5">
    <source>
        <dbReference type="Pfam" id="PF24827"/>
    </source>
</evidence>
<reference evidence="6 7" key="1">
    <citation type="journal article" date="2013" name="PLoS ONE">
        <title>Assembly-driven community genomics of a hypersaline microbial ecosystem.</title>
        <authorList>
            <person name="Podell S."/>
            <person name="Ugalde J.A."/>
            <person name="Narasingarao P."/>
            <person name="Banfield J.F."/>
            <person name="Heidelberg K.B."/>
            <person name="Allen E.E."/>
        </authorList>
    </citation>
    <scope>NUCLEOTIDE SEQUENCE [LARGE SCALE GENOMIC DNA]</scope>
    <source>
        <strain evidence="7">J07HQW2</strain>
    </source>
</reference>
<organism evidence="6 7">
    <name type="scientific">Haloquadratum walsbyi J07HQW2</name>
    <dbReference type="NCBI Taxonomy" id="1238425"/>
    <lineage>
        <taxon>Archaea</taxon>
        <taxon>Methanobacteriati</taxon>
        <taxon>Methanobacteriota</taxon>
        <taxon>Stenosarchaea group</taxon>
        <taxon>Halobacteria</taxon>
        <taxon>Halobacteriales</taxon>
        <taxon>Haloferacaceae</taxon>
        <taxon>Haloquadratum</taxon>
    </lineage>
</organism>
<keyword evidence="3" id="KW-0378">Hydrolase</keyword>
<dbReference type="PANTHER" id="PTHR15162">
    <property type="entry name" value="ASPARTOACYLASE"/>
    <property type="match status" value="1"/>
</dbReference>